<dbReference type="EMBL" id="LDSL01000233">
    <property type="protein sequence ID" value="KTT11223.1"/>
    <property type="molecule type" value="Genomic_DNA"/>
</dbReference>
<keyword evidence="2" id="KW-1185">Reference proteome</keyword>
<reference evidence="1 2" key="1">
    <citation type="journal article" date="2016" name="Front. Microbiol.">
        <title>Genomic Resource of Rice Seed Associated Bacteria.</title>
        <authorList>
            <person name="Midha S."/>
            <person name="Bansal K."/>
            <person name="Sharma S."/>
            <person name="Kumar N."/>
            <person name="Patil P.P."/>
            <person name="Chaudhry V."/>
            <person name="Patil P.B."/>
        </authorList>
    </citation>
    <scope>NUCLEOTIDE SEQUENCE [LARGE SCALE GENOMIC DNA]</scope>
    <source>
        <strain evidence="1 2">NS331</strain>
    </source>
</reference>
<evidence type="ECO:0000313" key="1">
    <source>
        <dbReference type="EMBL" id="KTT11223.1"/>
    </source>
</evidence>
<comment type="caution">
    <text evidence="1">The sequence shown here is derived from an EMBL/GenBank/DDBJ whole genome shotgun (WGS) entry which is preliminary data.</text>
</comment>
<dbReference type="AlphaFoldDB" id="A0A147GKZ7"/>
<dbReference type="Proteomes" id="UP000072741">
    <property type="component" value="Unassembled WGS sequence"/>
</dbReference>
<protein>
    <submittedName>
        <fullName evidence="1">Uncharacterized protein</fullName>
    </submittedName>
</protein>
<gene>
    <name evidence="1" type="ORF">NS331_24870</name>
</gene>
<sequence>MPPRPLRLPTSPALAVALALALVLASALGLMHRTLHAHAGGGHAVEAVEADGPAHGHTADAPAGASSAHAAHAAHHGLAALFDDHEDGSALCLIMDQLQHDAATPTVLLPLLPSLPPAAVLAFMQGEALRRWVALFDARGPPVTR</sequence>
<dbReference type="PATRIC" id="fig|433924.3.peg.2319"/>
<evidence type="ECO:0000313" key="2">
    <source>
        <dbReference type="Proteomes" id="UP000072741"/>
    </source>
</evidence>
<proteinExistence type="predicted"/>
<name>A0A147GKZ7_9BURK</name>
<organism evidence="1 2">
    <name type="scientific">Pseudacidovorax intermedius</name>
    <dbReference type="NCBI Taxonomy" id="433924"/>
    <lineage>
        <taxon>Bacteria</taxon>
        <taxon>Pseudomonadati</taxon>
        <taxon>Pseudomonadota</taxon>
        <taxon>Betaproteobacteria</taxon>
        <taxon>Burkholderiales</taxon>
        <taxon>Comamonadaceae</taxon>
        <taxon>Pseudacidovorax</taxon>
    </lineage>
</organism>
<accession>A0A147GKZ7</accession>